<name>A0ABQ4CJH2_9ACTN</name>
<feature type="transmembrane region" description="Helical" evidence="10">
    <location>
        <begin position="238"/>
        <end position="257"/>
    </location>
</feature>
<dbReference type="RefSeq" id="WP_203710928.1">
    <property type="nucleotide sequence ID" value="NZ_BONE01000005.1"/>
</dbReference>
<proteinExistence type="predicted"/>
<keyword evidence="2" id="KW-0813">Transport</keyword>
<evidence type="ECO:0000259" key="11">
    <source>
        <dbReference type="PROSITE" id="PS50893"/>
    </source>
</evidence>
<feature type="transmembrane region" description="Helical" evidence="10">
    <location>
        <begin position="118"/>
        <end position="136"/>
    </location>
</feature>
<dbReference type="CDD" id="cd06581">
    <property type="entry name" value="TM_PBP1_LivM_like"/>
    <property type="match status" value="1"/>
</dbReference>
<dbReference type="PROSITE" id="PS50893">
    <property type="entry name" value="ABC_TRANSPORTER_2"/>
    <property type="match status" value="1"/>
</dbReference>
<dbReference type="InterPro" id="IPR032823">
    <property type="entry name" value="BCA_ABC_TP_C"/>
</dbReference>
<dbReference type="InterPro" id="IPR003593">
    <property type="entry name" value="AAA+_ATPase"/>
</dbReference>
<accession>A0ABQ4CJH2</accession>
<keyword evidence="4 10" id="KW-0812">Transmembrane</keyword>
<evidence type="ECO:0000256" key="3">
    <source>
        <dbReference type="ARBA" id="ARBA00022475"/>
    </source>
</evidence>
<dbReference type="Proteomes" id="UP000604117">
    <property type="component" value="Unassembled WGS sequence"/>
</dbReference>
<dbReference type="Pfam" id="PF00005">
    <property type="entry name" value="ABC_tran"/>
    <property type="match status" value="1"/>
</dbReference>
<feature type="transmembrane region" description="Helical" evidence="10">
    <location>
        <begin position="160"/>
        <end position="182"/>
    </location>
</feature>
<feature type="compositionally biased region" description="Low complexity" evidence="9">
    <location>
        <begin position="392"/>
        <end position="403"/>
    </location>
</feature>
<evidence type="ECO:0000256" key="7">
    <source>
        <dbReference type="ARBA" id="ARBA00022989"/>
    </source>
</evidence>
<dbReference type="InterPro" id="IPR051120">
    <property type="entry name" value="ABC_AA/LPS_Transport"/>
</dbReference>
<reference evidence="12 13" key="1">
    <citation type="submission" date="2021-01" db="EMBL/GenBank/DDBJ databases">
        <title>Whole genome shotgun sequence of Asanoa siamensis NBRC 107932.</title>
        <authorList>
            <person name="Komaki H."/>
            <person name="Tamura T."/>
        </authorList>
    </citation>
    <scope>NUCLEOTIDE SEQUENCE [LARGE SCALE GENOMIC DNA]</scope>
    <source>
        <strain evidence="12 13">NBRC 107932</strain>
    </source>
</reference>
<keyword evidence="6" id="KW-0067">ATP-binding</keyword>
<evidence type="ECO:0000256" key="10">
    <source>
        <dbReference type="SAM" id="Phobius"/>
    </source>
</evidence>
<feature type="transmembrane region" description="Helical" evidence="10">
    <location>
        <begin position="288"/>
        <end position="305"/>
    </location>
</feature>
<feature type="transmembrane region" description="Helical" evidence="10">
    <location>
        <begin position="31"/>
        <end position="53"/>
    </location>
</feature>
<feature type="compositionally biased region" description="Pro residues" evidence="9">
    <location>
        <begin position="404"/>
        <end position="415"/>
    </location>
</feature>
<gene>
    <name evidence="12" type="ORF">Asi02nite_09620</name>
</gene>
<evidence type="ECO:0000313" key="12">
    <source>
        <dbReference type="EMBL" id="GIF71444.1"/>
    </source>
</evidence>
<dbReference type="PANTHER" id="PTHR45772">
    <property type="entry name" value="CONSERVED COMPONENT OF ABC TRANSPORTER FOR NATURAL AMINO ACIDS-RELATED"/>
    <property type="match status" value="1"/>
</dbReference>
<evidence type="ECO:0000256" key="9">
    <source>
        <dbReference type="SAM" id="MobiDB-lite"/>
    </source>
</evidence>
<keyword evidence="7 10" id="KW-1133">Transmembrane helix</keyword>
<evidence type="ECO:0000256" key="5">
    <source>
        <dbReference type="ARBA" id="ARBA00022741"/>
    </source>
</evidence>
<feature type="transmembrane region" description="Helical" evidence="10">
    <location>
        <begin position="88"/>
        <end position="111"/>
    </location>
</feature>
<dbReference type="CDD" id="cd03219">
    <property type="entry name" value="ABC_Mj1267_LivG_branched"/>
    <property type="match status" value="1"/>
</dbReference>
<dbReference type="Gene3D" id="3.40.50.300">
    <property type="entry name" value="P-loop containing nucleotide triphosphate hydrolases"/>
    <property type="match status" value="1"/>
</dbReference>
<keyword evidence="13" id="KW-1185">Reference proteome</keyword>
<dbReference type="SUPFAM" id="SSF52540">
    <property type="entry name" value="P-loop containing nucleoside triphosphate hydrolases"/>
    <property type="match status" value="1"/>
</dbReference>
<dbReference type="EMBL" id="BONE01000005">
    <property type="protein sequence ID" value="GIF71444.1"/>
    <property type="molecule type" value="Genomic_DNA"/>
</dbReference>
<dbReference type="Pfam" id="PF02653">
    <property type="entry name" value="BPD_transp_2"/>
    <property type="match status" value="1"/>
</dbReference>
<evidence type="ECO:0000256" key="6">
    <source>
        <dbReference type="ARBA" id="ARBA00022840"/>
    </source>
</evidence>
<evidence type="ECO:0000256" key="8">
    <source>
        <dbReference type="ARBA" id="ARBA00023136"/>
    </source>
</evidence>
<organism evidence="12 13">
    <name type="scientific">Asanoa siamensis</name>
    <dbReference type="NCBI Taxonomy" id="926357"/>
    <lineage>
        <taxon>Bacteria</taxon>
        <taxon>Bacillati</taxon>
        <taxon>Actinomycetota</taxon>
        <taxon>Actinomycetes</taxon>
        <taxon>Micromonosporales</taxon>
        <taxon>Micromonosporaceae</taxon>
        <taxon>Asanoa</taxon>
    </lineage>
</organism>
<evidence type="ECO:0000256" key="4">
    <source>
        <dbReference type="ARBA" id="ARBA00022692"/>
    </source>
</evidence>
<keyword evidence="3" id="KW-1003">Cell membrane</keyword>
<dbReference type="SMART" id="SM00382">
    <property type="entry name" value="AAA"/>
    <property type="match status" value="1"/>
</dbReference>
<comment type="subcellular location">
    <subcellularLocation>
        <location evidence="1">Cell membrane</location>
        <topology evidence="1">Multi-pass membrane protein</topology>
    </subcellularLocation>
</comment>
<feature type="region of interest" description="Disordered" evidence="9">
    <location>
        <begin position="365"/>
        <end position="418"/>
    </location>
</feature>
<protein>
    <recommendedName>
        <fullName evidence="11">ABC transporter domain-containing protein</fullName>
    </recommendedName>
</protein>
<dbReference type="InterPro" id="IPR001851">
    <property type="entry name" value="ABC_transp_permease"/>
</dbReference>
<dbReference type="InterPro" id="IPR027417">
    <property type="entry name" value="P-loop_NTPase"/>
</dbReference>
<evidence type="ECO:0000313" key="13">
    <source>
        <dbReference type="Proteomes" id="UP000604117"/>
    </source>
</evidence>
<evidence type="ECO:0000256" key="1">
    <source>
        <dbReference type="ARBA" id="ARBA00004651"/>
    </source>
</evidence>
<feature type="transmembrane region" description="Helical" evidence="10">
    <location>
        <begin position="342"/>
        <end position="359"/>
    </location>
</feature>
<keyword evidence="8 10" id="KW-0472">Membrane</keyword>
<feature type="transmembrane region" description="Helical" evidence="10">
    <location>
        <begin position="213"/>
        <end position="232"/>
    </location>
</feature>
<dbReference type="PANTHER" id="PTHR45772:SF8">
    <property type="entry name" value="HIGH-AFFINITY BRANCHED-CHAIN AMINO ACID TRANSPORT ATP-BINDING PROTEIN"/>
    <property type="match status" value="1"/>
</dbReference>
<dbReference type="InterPro" id="IPR003439">
    <property type="entry name" value="ABC_transporter-like_ATP-bd"/>
</dbReference>
<dbReference type="InterPro" id="IPR043428">
    <property type="entry name" value="LivM-like"/>
</dbReference>
<sequence>MSVRKGLSILAGVALVLAVLAHFNTSLGIAPYLLVLATSVLFWVIQATSWNILSGYAGYFSFGQAAYVGVGAYSVAVLTGRHDVGYPVSILVGGLLGALLAAVTGAVAFRLGALRGEIFALLTLAVPFILAAFVRINRDIDGGLGTTLPLPDFPGWVGDFQHLIFLLMLLVATLAVGTALWVQGSRLGRGLNAIHDNEDAAEALGVPTFRYKMLAIVLSGALGGLGGALLAVRNGAVQPELVFTLTVPLFVIVMSVLGGRRHWAGPVVGAAFVTVLQDELAAQELDQWGNIILGAVLVLFVVAAPDGLFGRLRVRPWLTVGVFVPVLVGLLLSGQYTELDAILYAMVAAIVAALVVDRLRPAPGAVSSPAGHLEPSAAPTEGARPTEPPATRPAGAAPLADLPQPAPPPVPPVAQSPPGELVSVAGVTRDFGGVRALDDVSLSVSSGEIVGLVGPNGSGKTTLVNLLSGAMPPTRGTIAIGGRTTTGLAPHRVAHTGVARTYQIPKPFASMTVRDNVAMAVMFGRTGASLASAREAAVRHLATVRLEHLADALPDALNLHQRQLLEMARAIAAEPVVLLLDEALAGLNPAEIDDAVAVIRRIHAAGISIIIVEHLLRVLNQLATRIVVLDRGVLIADGEPATVLRDPAVVRAYLGRQRA</sequence>
<feature type="transmembrane region" description="Helical" evidence="10">
    <location>
        <begin position="317"/>
        <end position="336"/>
    </location>
</feature>
<dbReference type="Pfam" id="PF12399">
    <property type="entry name" value="BCA_ABC_TP_C"/>
    <property type="match status" value="1"/>
</dbReference>
<feature type="domain" description="ABC transporter" evidence="11">
    <location>
        <begin position="422"/>
        <end position="656"/>
    </location>
</feature>
<evidence type="ECO:0000256" key="2">
    <source>
        <dbReference type="ARBA" id="ARBA00022448"/>
    </source>
</evidence>
<comment type="caution">
    <text evidence="12">The sequence shown here is derived from an EMBL/GenBank/DDBJ whole genome shotgun (WGS) entry which is preliminary data.</text>
</comment>
<keyword evidence="5" id="KW-0547">Nucleotide-binding</keyword>